<gene>
    <name evidence="1" type="ORF">T12_12420</name>
    <name evidence="2" type="ORF">T12_511</name>
</gene>
<dbReference type="EMBL" id="JYDQ01000999">
    <property type="protein sequence ID" value="KRY05990.1"/>
    <property type="molecule type" value="Genomic_DNA"/>
</dbReference>
<keyword evidence="3" id="KW-1185">Reference proteome</keyword>
<comment type="caution">
    <text evidence="1">The sequence shown here is derived from an EMBL/GenBank/DDBJ whole genome shotgun (WGS) entry which is preliminary data.</text>
</comment>
<name>A0A0V0YVV2_9BILA</name>
<sequence>MEDSMDISTHRRMATLEAVYSTRTRLFAVELSKTY</sequence>
<dbReference type="EMBL" id="JYDQ01001962">
    <property type="protein sequence ID" value="KRY04414.1"/>
    <property type="molecule type" value="Genomic_DNA"/>
</dbReference>
<organism evidence="1 3">
    <name type="scientific">Trichinella patagoniensis</name>
    <dbReference type="NCBI Taxonomy" id="990121"/>
    <lineage>
        <taxon>Eukaryota</taxon>
        <taxon>Metazoa</taxon>
        <taxon>Ecdysozoa</taxon>
        <taxon>Nematoda</taxon>
        <taxon>Enoplea</taxon>
        <taxon>Dorylaimia</taxon>
        <taxon>Trichinellida</taxon>
        <taxon>Trichinellidae</taxon>
        <taxon>Trichinella</taxon>
    </lineage>
</organism>
<evidence type="ECO:0000313" key="3">
    <source>
        <dbReference type="Proteomes" id="UP000054783"/>
    </source>
</evidence>
<proteinExistence type="predicted"/>
<protein>
    <submittedName>
        <fullName evidence="1">Uncharacterized protein</fullName>
    </submittedName>
</protein>
<accession>A0A0V0YVV2</accession>
<evidence type="ECO:0000313" key="1">
    <source>
        <dbReference type="EMBL" id="KRY04414.1"/>
    </source>
</evidence>
<reference evidence="1 3" key="1">
    <citation type="submission" date="2015-01" db="EMBL/GenBank/DDBJ databases">
        <title>Evolution of Trichinella species and genotypes.</title>
        <authorList>
            <person name="Korhonen P.K."/>
            <person name="Edoardo P."/>
            <person name="Giuseppe L.R."/>
            <person name="Gasser R.B."/>
        </authorList>
    </citation>
    <scope>NUCLEOTIDE SEQUENCE [LARGE SCALE GENOMIC DNA]</scope>
    <source>
        <strain evidence="1">ISS2496</strain>
    </source>
</reference>
<evidence type="ECO:0000313" key="2">
    <source>
        <dbReference type="EMBL" id="KRY05990.1"/>
    </source>
</evidence>
<dbReference type="Proteomes" id="UP000054783">
    <property type="component" value="Unassembled WGS sequence"/>
</dbReference>
<dbReference type="AlphaFoldDB" id="A0A0V0YVV2"/>